<gene>
    <name evidence="13" type="ORF">DFP97_106164</name>
</gene>
<evidence type="ECO:0000256" key="9">
    <source>
        <dbReference type="PROSITE-ProRule" id="PRU00169"/>
    </source>
</evidence>
<dbReference type="SMART" id="SM00448">
    <property type="entry name" value="REC"/>
    <property type="match status" value="1"/>
</dbReference>
<proteinExistence type="predicted"/>
<feature type="domain" description="Histidine kinase" evidence="10">
    <location>
        <begin position="393"/>
        <end position="592"/>
    </location>
</feature>
<dbReference type="Gene3D" id="1.10.287.130">
    <property type="match status" value="1"/>
</dbReference>
<sequence>MKNFIEKLSSGIQKVNILLVDDRPENLLALEALLDSPHYRLFSANSGEEALKYVLSENFAVILLDVQMPGLNGFQTASLIKSREKSKQIPIIFVTAISQAMEHVKHGYSVGAIDYIFKPFHPETLKMKIEAFVKMHQYQEQIKLQNELLKAIGETSSDTIVTTDGEGKMLTVSSAVTRMFGYHPEELIGQPIDNLVPSLFSYFSEEQGLRKIIETSGLRKDTGIFPADIQTGEASIEGQRICVFSIRDVTERKLMEEERFRKIFDATPNLVSLRSLKDHRYINVNESLLNATGYCQEEVINQTTDVLQYIVASDEKGGVEDLSGSGKQDKNVRISYMTKSGDMREGLMSSEIMEIHGEQCLLSVVTDITDRLFLEKEMVRLDRLNLTGEMAAGIVHEIRNPMTTVRGFLQLSKSRPSAEYTDIMIEELDRAHNIVTEFLAVASINPTNRKIKQLNAVVEALFPLIQSKAMCDNHHVKLELGDCPDLKLDEKEIRQLLLNLALNGLDAMPAGGILTIKSYKEENEVVLEVRDQGCGIKEELIPKLGTPFFSTKANGTGLGLSVSYGVAARHDAVIKVKTSEKGTIFYVHFRLH</sequence>
<dbReference type="InterPro" id="IPR004358">
    <property type="entry name" value="Sig_transdc_His_kin-like_C"/>
</dbReference>
<dbReference type="Gene3D" id="3.30.450.20">
    <property type="entry name" value="PAS domain"/>
    <property type="match status" value="2"/>
</dbReference>
<evidence type="ECO:0000256" key="8">
    <source>
        <dbReference type="ARBA" id="ARBA00023012"/>
    </source>
</evidence>
<feature type="domain" description="PAS" evidence="12">
    <location>
        <begin position="145"/>
        <end position="216"/>
    </location>
</feature>
<comment type="catalytic activity">
    <reaction evidence="1">
        <text>ATP + protein L-histidine = ADP + protein N-phospho-L-histidine.</text>
        <dbReference type="EC" id="2.7.13.3"/>
    </reaction>
</comment>
<dbReference type="AlphaFoldDB" id="A0A368W7P5"/>
<feature type="domain" description="PAS" evidence="12">
    <location>
        <begin position="256"/>
        <end position="310"/>
    </location>
</feature>
<dbReference type="InterPro" id="IPR001789">
    <property type="entry name" value="Sig_transdc_resp-reg_receiver"/>
</dbReference>
<comment type="caution">
    <text evidence="13">The sequence shown here is derived from an EMBL/GenBank/DDBJ whole genome shotgun (WGS) entry which is preliminary data.</text>
</comment>
<evidence type="ECO:0000256" key="1">
    <source>
        <dbReference type="ARBA" id="ARBA00000085"/>
    </source>
</evidence>
<dbReference type="InterPro" id="IPR003661">
    <property type="entry name" value="HisK_dim/P_dom"/>
</dbReference>
<name>A0A368W7P5_9BACL</name>
<keyword evidence="5" id="KW-0547">Nucleotide-binding</keyword>
<evidence type="ECO:0000256" key="3">
    <source>
        <dbReference type="ARBA" id="ARBA00022553"/>
    </source>
</evidence>
<dbReference type="EC" id="2.7.13.3" evidence="2"/>
<dbReference type="SMART" id="SM00388">
    <property type="entry name" value="HisKA"/>
    <property type="match status" value="1"/>
</dbReference>
<dbReference type="RefSeq" id="WP_114380068.1">
    <property type="nucleotide sequence ID" value="NZ_QPJD01000006.1"/>
</dbReference>
<dbReference type="CDD" id="cd00082">
    <property type="entry name" value="HisKA"/>
    <property type="match status" value="1"/>
</dbReference>
<dbReference type="InterPro" id="IPR035965">
    <property type="entry name" value="PAS-like_dom_sf"/>
</dbReference>
<dbReference type="SMART" id="SM00387">
    <property type="entry name" value="HATPase_c"/>
    <property type="match status" value="1"/>
</dbReference>
<dbReference type="InterPro" id="IPR000014">
    <property type="entry name" value="PAS"/>
</dbReference>
<dbReference type="Pfam" id="PF13426">
    <property type="entry name" value="PAS_9"/>
    <property type="match status" value="2"/>
</dbReference>
<dbReference type="EMBL" id="QPJD01000006">
    <property type="protein sequence ID" value="RCW48464.1"/>
    <property type="molecule type" value="Genomic_DNA"/>
</dbReference>
<dbReference type="GO" id="GO:0005524">
    <property type="term" value="F:ATP binding"/>
    <property type="evidence" value="ECO:0007669"/>
    <property type="project" value="UniProtKB-KW"/>
</dbReference>
<keyword evidence="8" id="KW-0902">Two-component regulatory system</keyword>
<dbReference type="GO" id="GO:0000155">
    <property type="term" value="F:phosphorelay sensor kinase activity"/>
    <property type="evidence" value="ECO:0007669"/>
    <property type="project" value="InterPro"/>
</dbReference>
<dbReference type="OrthoDB" id="9759607at2"/>
<evidence type="ECO:0000259" key="10">
    <source>
        <dbReference type="PROSITE" id="PS50109"/>
    </source>
</evidence>
<dbReference type="PROSITE" id="PS50112">
    <property type="entry name" value="PAS"/>
    <property type="match status" value="2"/>
</dbReference>
<dbReference type="PRINTS" id="PR00344">
    <property type="entry name" value="BCTRLSENSOR"/>
</dbReference>
<evidence type="ECO:0000259" key="11">
    <source>
        <dbReference type="PROSITE" id="PS50110"/>
    </source>
</evidence>
<evidence type="ECO:0000259" key="12">
    <source>
        <dbReference type="PROSITE" id="PS50112"/>
    </source>
</evidence>
<dbReference type="Gene3D" id="3.30.565.10">
    <property type="entry name" value="Histidine kinase-like ATPase, C-terminal domain"/>
    <property type="match status" value="1"/>
</dbReference>
<accession>A0A368W7P5</accession>
<dbReference type="Pfam" id="PF00512">
    <property type="entry name" value="HisKA"/>
    <property type="match status" value="1"/>
</dbReference>
<dbReference type="PANTHER" id="PTHR43065:SF46">
    <property type="entry name" value="C4-DICARBOXYLATE TRANSPORT SENSOR PROTEIN DCTB"/>
    <property type="match status" value="1"/>
</dbReference>
<dbReference type="SUPFAM" id="SSF55785">
    <property type="entry name" value="PYP-like sensor domain (PAS domain)"/>
    <property type="match status" value="2"/>
</dbReference>
<dbReference type="Pfam" id="PF00072">
    <property type="entry name" value="Response_reg"/>
    <property type="match status" value="1"/>
</dbReference>
<dbReference type="SMART" id="SM00086">
    <property type="entry name" value="PAC"/>
    <property type="match status" value="2"/>
</dbReference>
<dbReference type="InterPro" id="IPR036097">
    <property type="entry name" value="HisK_dim/P_sf"/>
</dbReference>
<feature type="domain" description="Response regulatory" evidence="11">
    <location>
        <begin position="16"/>
        <end position="133"/>
    </location>
</feature>
<dbReference type="Proteomes" id="UP000252415">
    <property type="component" value="Unassembled WGS sequence"/>
</dbReference>
<dbReference type="InterPro" id="IPR036890">
    <property type="entry name" value="HATPase_C_sf"/>
</dbReference>
<dbReference type="NCBIfam" id="TIGR00229">
    <property type="entry name" value="sensory_box"/>
    <property type="match status" value="2"/>
</dbReference>
<dbReference type="SUPFAM" id="SSF47384">
    <property type="entry name" value="Homodimeric domain of signal transducing histidine kinase"/>
    <property type="match status" value="1"/>
</dbReference>
<feature type="modified residue" description="4-aspartylphosphate" evidence="9">
    <location>
        <position position="65"/>
    </location>
</feature>
<organism evidence="13 14">
    <name type="scientific">Paenibacillus prosopidis</name>
    <dbReference type="NCBI Taxonomy" id="630520"/>
    <lineage>
        <taxon>Bacteria</taxon>
        <taxon>Bacillati</taxon>
        <taxon>Bacillota</taxon>
        <taxon>Bacilli</taxon>
        <taxon>Bacillales</taxon>
        <taxon>Paenibacillaceae</taxon>
        <taxon>Paenibacillus</taxon>
    </lineage>
</organism>
<keyword evidence="4" id="KW-0808">Transferase</keyword>
<dbReference type="CDD" id="cd00130">
    <property type="entry name" value="PAS"/>
    <property type="match status" value="1"/>
</dbReference>
<dbReference type="Gene3D" id="3.40.50.2300">
    <property type="match status" value="1"/>
</dbReference>
<dbReference type="PROSITE" id="PS50109">
    <property type="entry name" value="HIS_KIN"/>
    <property type="match status" value="1"/>
</dbReference>
<evidence type="ECO:0000313" key="14">
    <source>
        <dbReference type="Proteomes" id="UP000252415"/>
    </source>
</evidence>
<dbReference type="InterPro" id="IPR003594">
    <property type="entry name" value="HATPase_dom"/>
</dbReference>
<dbReference type="PROSITE" id="PS50110">
    <property type="entry name" value="RESPONSE_REGULATORY"/>
    <property type="match status" value="1"/>
</dbReference>
<keyword evidence="14" id="KW-1185">Reference proteome</keyword>
<evidence type="ECO:0000256" key="4">
    <source>
        <dbReference type="ARBA" id="ARBA00022679"/>
    </source>
</evidence>
<evidence type="ECO:0000256" key="6">
    <source>
        <dbReference type="ARBA" id="ARBA00022777"/>
    </source>
</evidence>
<dbReference type="InterPro" id="IPR011006">
    <property type="entry name" value="CheY-like_superfamily"/>
</dbReference>
<evidence type="ECO:0000313" key="13">
    <source>
        <dbReference type="EMBL" id="RCW48464.1"/>
    </source>
</evidence>
<evidence type="ECO:0000256" key="5">
    <source>
        <dbReference type="ARBA" id="ARBA00022741"/>
    </source>
</evidence>
<dbReference type="SMART" id="SM00091">
    <property type="entry name" value="PAS"/>
    <property type="match status" value="2"/>
</dbReference>
<dbReference type="Pfam" id="PF02518">
    <property type="entry name" value="HATPase_c"/>
    <property type="match status" value="1"/>
</dbReference>
<dbReference type="InterPro" id="IPR001610">
    <property type="entry name" value="PAC"/>
</dbReference>
<dbReference type="SUPFAM" id="SSF55874">
    <property type="entry name" value="ATPase domain of HSP90 chaperone/DNA topoisomerase II/histidine kinase"/>
    <property type="match status" value="1"/>
</dbReference>
<protein>
    <recommendedName>
        <fullName evidence="2">histidine kinase</fullName>
        <ecNumber evidence="2">2.7.13.3</ecNumber>
    </recommendedName>
</protein>
<dbReference type="SUPFAM" id="SSF52172">
    <property type="entry name" value="CheY-like"/>
    <property type="match status" value="1"/>
</dbReference>
<evidence type="ECO:0000256" key="7">
    <source>
        <dbReference type="ARBA" id="ARBA00022840"/>
    </source>
</evidence>
<evidence type="ECO:0000256" key="2">
    <source>
        <dbReference type="ARBA" id="ARBA00012438"/>
    </source>
</evidence>
<reference evidence="13 14" key="1">
    <citation type="submission" date="2018-07" db="EMBL/GenBank/DDBJ databases">
        <title>Genomic Encyclopedia of Type Strains, Phase III (KMG-III): the genomes of soil and plant-associated and newly described type strains.</title>
        <authorList>
            <person name="Whitman W."/>
        </authorList>
    </citation>
    <scope>NUCLEOTIDE SEQUENCE [LARGE SCALE GENOMIC DNA]</scope>
    <source>
        <strain evidence="13 14">CECT 7506</strain>
    </source>
</reference>
<dbReference type="InterPro" id="IPR005467">
    <property type="entry name" value="His_kinase_dom"/>
</dbReference>
<keyword evidence="7" id="KW-0067">ATP-binding</keyword>
<dbReference type="PANTHER" id="PTHR43065">
    <property type="entry name" value="SENSOR HISTIDINE KINASE"/>
    <property type="match status" value="1"/>
</dbReference>
<keyword evidence="6" id="KW-0418">Kinase</keyword>
<keyword evidence="3 9" id="KW-0597">Phosphoprotein</keyword>